<reference evidence="1" key="1">
    <citation type="submission" date="2019-03" db="EMBL/GenBank/DDBJ databases">
        <title>Single cell metagenomics reveals metabolic interactions within the superorganism composed of flagellate Streblomastix strix and complex community of Bacteroidetes bacteria on its surface.</title>
        <authorList>
            <person name="Treitli S.C."/>
            <person name="Kolisko M."/>
            <person name="Husnik F."/>
            <person name="Keeling P."/>
            <person name="Hampl V."/>
        </authorList>
    </citation>
    <scope>NUCLEOTIDE SEQUENCE</scope>
    <source>
        <strain evidence="1">STM</strain>
    </source>
</reference>
<evidence type="ECO:0000313" key="2">
    <source>
        <dbReference type="EMBL" id="KAA6322560.1"/>
    </source>
</evidence>
<accession>A0A5J4PNA7</accession>
<dbReference type="EMBL" id="SNRY01007188">
    <property type="protein sequence ID" value="KAA6310915.1"/>
    <property type="molecule type" value="Genomic_DNA"/>
</dbReference>
<sequence>MFLKGTFLGKDVNNATDKYVLPWLEMIKTIAPRQVMIYTIDRETPRQGLYKASREELDGILVLLTEAGIYATVSY</sequence>
<evidence type="ECO:0000313" key="1">
    <source>
        <dbReference type="EMBL" id="KAA6310915.1"/>
    </source>
</evidence>
<name>A0A5J4PNA7_9ZZZZ</name>
<protein>
    <submittedName>
        <fullName evidence="1">Uncharacterized protein</fullName>
    </submittedName>
</protein>
<comment type="caution">
    <text evidence="1">The sequence shown here is derived from an EMBL/GenBank/DDBJ whole genome shotgun (WGS) entry which is preliminary data.</text>
</comment>
<proteinExistence type="predicted"/>
<dbReference type="AlphaFoldDB" id="A0A5J4PNA7"/>
<organism evidence="1">
    <name type="scientific">termite gut metagenome</name>
    <dbReference type="NCBI Taxonomy" id="433724"/>
    <lineage>
        <taxon>unclassified sequences</taxon>
        <taxon>metagenomes</taxon>
        <taxon>organismal metagenomes</taxon>
    </lineage>
</organism>
<feature type="non-terminal residue" evidence="1">
    <location>
        <position position="1"/>
    </location>
</feature>
<dbReference type="EMBL" id="SNRY01003013">
    <property type="protein sequence ID" value="KAA6322560.1"/>
    <property type="molecule type" value="Genomic_DNA"/>
</dbReference>
<gene>
    <name evidence="2" type="ORF">EZS27_027907</name>
    <name evidence="1" type="ORF">EZS27_037865</name>
</gene>